<keyword evidence="1" id="KW-0472">Membrane</keyword>
<dbReference type="InterPro" id="IPR032072">
    <property type="entry name" value="DUF4807"/>
</dbReference>
<evidence type="ECO:0000256" key="1">
    <source>
        <dbReference type="SAM" id="Phobius"/>
    </source>
</evidence>
<dbReference type="PANTHER" id="PTHR36693">
    <property type="entry name" value="GH02722P"/>
    <property type="match status" value="1"/>
</dbReference>
<keyword evidence="1" id="KW-0812">Transmembrane</keyword>
<dbReference type="Pfam" id="PF16065">
    <property type="entry name" value="DUF4807"/>
    <property type="match status" value="1"/>
</dbReference>
<keyword evidence="1" id="KW-1133">Transmembrane helix</keyword>
<feature type="transmembrane region" description="Helical" evidence="1">
    <location>
        <begin position="54"/>
        <end position="76"/>
    </location>
</feature>
<dbReference type="RefSeq" id="XP_015176821.1">
    <property type="nucleotide sequence ID" value="XM_015321335.1"/>
</dbReference>
<dbReference type="Proteomes" id="UP000694924">
    <property type="component" value="Unplaced"/>
</dbReference>
<protein>
    <submittedName>
        <fullName evidence="3">Uncharacterized protein LOC107066579</fullName>
    </submittedName>
</protein>
<evidence type="ECO:0000313" key="3">
    <source>
        <dbReference type="RefSeq" id="XP_015176821.1"/>
    </source>
</evidence>
<evidence type="ECO:0000313" key="2">
    <source>
        <dbReference type="Proteomes" id="UP000694924"/>
    </source>
</evidence>
<gene>
    <name evidence="3" type="primary">LOC107066579</name>
</gene>
<organism evidence="2 3">
    <name type="scientific">Polistes dominula</name>
    <name type="common">European paper wasp</name>
    <name type="synonym">Vespa dominula</name>
    <dbReference type="NCBI Taxonomy" id="743375"/>
    <lineage>
        <taxon>Eukaryota</taxon>
        <taxon>Metazoa</taxon>
        <taxon>Ecdysozoa</taxon>
        <taxon>Arthropoda</taxon>
        <taxon>Hexapoda</taxon>
        <taxon>Insecta</taxon>
        <taxon>Pterygota</taxon>
        <taxon>Neoptera</taxon>
        <taxon>Endopterygota</taxon>
        <taxon>Hymenoptera</taxon>
        <taxon>Apocrita</taxon>
        <taxon>Aculeata</taxon>
        <taxon>Vespoidea</taxon>
        <taxon>Vespidae</taxon>
        <taxon>Polistinae</taxon>
        <taxon>Polistini</taxon>
        <taxon>Polistes</taxon>
    </lineage>
</organism>
<dbReference type="PANTHER" id="PTHR36693:SF1">
    <property type="entry name" value="GH02722P"/>
    <property type="match status" value="1"/>
</dbReference>
<proteinExistence type="predicted"/>
<sequence length="248" mass="28973">MELPLRLVIQQNNTIYDDIILTWNYATKFNNQVNENEVQLNPDISNQKSQRKTILVLLNLKGFNAYLASLFVHYLIKSDIYRKAALQVLLERFSLMTHNQDCVYLFLMKLRTPKKQFLDYKWNERINILALEAREIDFAMSWLSTLGGAFSSLGEKSQHCAQMAGNISVKQYQLAMRLGNPLLVARCKLYAALSLIQQGYFKIPIHLIRNVYKLALDQKDTRLQNMCQGIWAKLQYSYKQTKMKSKNY</sequence>
<keyword evidence="2" id="KW-1185">Reference proteome</keyword>
<accession>A0ABM1I9D4</accession>
<dbReference type="GeneID" id="107066579"/>
<name>A0ABM1I9D4_POLDO</name>
<reference evidence="3" key="1">
    <citation type="submission" date="2025-08" db="UniProtKB">
        <authorList>
            <consortium name="RefSeq"/>
        </authorList>
    </citation>
    <scope>IDENTIFICATION</scope>
    <source>
        <tissue evidence="3">Whole body</tissue>
    </source>
</reference>